<dbReference type="CDD" id="cd07814">
    <property type="entry name" value="SRPBCC_CalC_Aha1-like"/>
    <property type="match status" value="1"/>
</dbReference>
<dbReference type="InterPro" id="IPR023393">
    <property type="entry name" value="START-like_dom_sf"/>
</dbReference>
<dbReference type="Pfam" id="PF08327">
    <property type="entry name" value="AHSA1"/>
    <property type="match status" value="1"/>
</dbReference>
<organism evidence="3 4">
    <name type="scientific">Fodinibius halophilus</name>
    <dbReference type="NCBI Taxonomy" id="1736908"/>
    <lineage>
        <taxon>Bacteria</taxon>
        <taxon>Pseudomonadati</taxon>
        <taxon>Balneolota</taxon>
        <taxon>Balneolia</taxon>
        <taxon>Balneolales</taxon>
        <taxon>Balneolaceae</taxon>
        <taxon>Fodinibius</taxon>
    </lineage>
</organism>
<protein>
    <submittedName>
        <fullName evidence="3">SRPBCC domain-containing protein</fullName>
    </submittedName>
</protein>
<dbReference type="Gene3D" id="3.30.530.20">
    <property type="match status" value="1"/>
</dbReference>
<dbReference type="AlphaFoldDB" id="A0A6M1T567"/>
<gene>
    <name evidence="3" type="ORF">G3569_01890</name>
</gene>
<feature type="domain" description="Activator of Hsp90 ATPase homologue 1/2-like C-terminal" evidence="2">
    <location>
        <begin position="19"/>
        <end position="149"/>
    </location>
</feature>
<proteinExistence type="inferred from homology"/>
<comment type="caution">
    <text evidence="3">The sequence shown here is derived from an EMBL/GenBank/DDBJ whole genome shotgun (WGS) entry which is preliminary data.</text>
</comment>
<evidence type="ECO:0000313" key="3">
    <source>
        <dbReference type="EMBL" id="NGP87091.1"/>
    </source>
</evidence>
<sequence>MEKEETKNHPQLTVTKRFNVPAENVFDAWLDPEIISQWMFGPELRDEEIIKLETDPREGGPFSFVVRRGDDVLNHLGKYLEIDRPHRLVFTWGVESESAEESEVTIDIESTETSCQLTLVHELDPKWEEYACRTKEGWSTMLEKLKEIV</sequence>
<keyword evidence="4" id="KW-1185">Reference proteome</keyword>
<evidence type="ECO:0000313" key="4">
    <source>
        <dbReference type="Proteomes" id="UP000479132"/>
    </source>
</evidence>
<dbReference type="InterPro" id="IPR013538">
    <property type="entry name" value="ASHA1/2-like_C"/>
</dbReference>
<evidence type="ECO:0000259" key="2">
    <source>
        <dbReference type="Pfam" id="PF08327"/>
    </source>
</evidence>
<dbReference type="RefSeq" id="WP_165265533.1">
    <property type="nucleotide sequence ID" value="NZ_JAALLS010000002.1"/>
</dbReference>
<dbReference type="Proteomes" id="UP000479132">
    <property type="component" value="Unassembled WGS sequence"/>
</dbReference>
<comment type="similarity">
    <text evidence="1">Belongs to the AHA1 family.</text>
</comment>
<dbReference type="SUPFAM" id="SSF55961">
    <property type="entry name" value="Bet v1-like"/>
    <property type="match status" value="1"/>
</dbReference>
<dbReference type="EMBL" id="JAALLS010000002">
    <property type="protein sequence ID" value="NGP87091.1"/>
    <property type="molecule type" value="Genomic_DNA"/>
</dbReference>
<accession>A0A6M1T567</accession>
<reference evidence="3 4" key="1">
    <citation type="submission" date="2020-02" db="EMBL/GenBank/DDBJ databases">
        <title>Aliifodinibius halophilus 2W32, complete genome.</title>
        <authorList>
            <person name="Li Y."/>
            <person name="Wu S."/>
        </authorList>
    </citation>
    <scope>NUCLEOTIDE SEQUENCE [LARGE SCALE GENOMIC DNA]</scope>
    <source>
        <strain evidence="3 4">2W32</strain>
    </source>
</reference>
<name>A0A6M1T567_9BACT</name>
<evidence type="ECO:0000256" key="1">
    <source>
        <dbReference type="ARBA" id="ARBA00006817"/>
    </source>
</evidence>